<dbReference type="InParanoid" id="C1EAK3"/>
<accession>C1EAK3</accession>
<dbReference type="KEGG" id="mis:MICPUN_51003"/>
<dbReference type="PROSITE" id="PS51746">
    <property type="entry name" value="PPM_2"/>
    <property type="match status" value="1"/>
</dbReference>
<keyword evidence="6" id="KW-0460">Magnesium</keyword>
<dbReference type="RefSeq" id="XP_002503962.1">
    <property type="nucleotide sequence ID" value="XM_002503916.1"/>
</dbReference>
<evidence type="ECO:0000256" key="5">
    <source>
        <dbReference type="ARBA" id="ARBA00022801"/>
    </source>
</evidence>
<evidence type="ECO:0000256" key="2">
    <source>
        <dbReference type="ARBA" id="ARBA00001946"/>
    </source>
</evidence>
<evidence type="ECO:0000256" key="9">
    <source>
        <dbReference type="RuleBase" id="RU003465"/>
    </source>
</evidence>
<dbReference type="Proteomes" id="UP000002009">
    <property type="component" value="Chromosome 7"/>
</dbReference>
<dbReference type="OrthoDB" id="10264738at2759"/>
<feature type="domain" description="PPM-type phosphatase" evidence="10">
    <location>
        <begin position="51"/>
        <end position="306"/>
    </location>
</feature>
<dbReference type="FunCoup" id="C1EAK3">
    <property type="interactions" value="19"/>
</dbReference>
<dbReference type="AlphaFoldDB" id="C1EAK3"/>
<gene>
    <name evidence="11" type="ORF">MICPUN_51003</name>
</gene>
<dbReference type="eggNOG" id="KOG0698">
    <property type="taxonomic scope" value="Eukaryota"/>
</dbReference>
<dbReference type="PANTHER" id="PTHR47992">
    <property type="entry name" value="PROTEIN PHOSPHATASE"/>
    <property type="match status" value="1"/>
</dbReference>
<dbReference type="SMART" id="SM00332">
    <property type="entry name" value="PP2Cc"/>
    <property type="match status" value="1"/>
</dbReference>
<keyword evidence="12" id="KW-1185">Reference proteome</keyword>
<keyword evidence="4" id="KW-0479">Metal-binding</keyword>
<protein>
    <recommendedName>
        <fullName evidence="3">protein-serine/threonine phosphatase</fullName>
        <ecNumber evidence="3">3.1.3.16</ecNumber>
    </recommendedName>
</protein>
<evidence type="ECO:0000313" key="11">
    <source>
        <dbReference type="EMBL" id="ACO65220.1"/>
    </source>
</evidence>
<evidence type="ECO:0000256" key="7">
    <source>
        <dbReference type="ARBA" id="ARBA00022912"/>
    </source>
</evidence>
<evidence type="ECO:0000256" key="1">
    <source>
        <dbReference type="ARBA" id="ARBA00001936"/>
    </source>
</evidence>
<organism evidence="11 12">
    <name type="scientific">Micromonas commoda (strain RCC299 / NOUM17 / CCMP2709)</name>
    <name type="common">Picoplanktonic green alga</name>
    <dbReference type="NCBI Taxonomy" id="296587"/>
    <lineage>
        <taxon>Eukaryota</taxon>
        <taxon>Viridiplantae</taxon>
        <taxon>Chlorophyta</taxon>
        <taxon>Mamiellophyceae</taxon>
        <taxon>Mamiellales</taxon>
        <taxon>Mamiellaceae</taxon>
        <taxon>Micromonas</taxon>
    </lineage>
</organism>
<keyword evidence="7 9" id="KW-0904">Protein phosphatase</keyword>
<dbReference type="GeneID" id="8244907"/>
<dbReference type="InterPro" id="IPR001932">
    <property type="entry name" value="PPM-type_phosphatase-like_dom"/>
</dbReference>
<dbReference type="GO" id="GO:0046872">
    <property type="term" value="F:metal ion binding"/>
    <property type="evidence" value="ECO:0007669"/>
    <property type="project" value="UniProtKB-KW"/>
</dbReference>
<dbReference type="EC" id="3.1.3.16" evidence="3"/>
<keyword evidence="8" id="KW-0464">Manganese</keyword>
<evidence type="ECO:0000256" key="8">
    <source>
        <dbReference type="ARBA" id="ARBA00023211"/>
    </source>
</evidence>
<dbReference type="InterPro" id="IPR015655">
    <property type="entry name" value="PP2C"/>
</dbReference>
<dbReference type="EMBL" id="CP001328">
    <property type="protein sequence ID" value="ACO65220.1"/>
    <property type="molecule type" value="Genomic_DNA"/>
</dbReference>
<dbReference type="SUPFAM" id="SSF81606">
    <property type="entry name" value="PP2C-like"/>
    <property type="match status" value="1"/>
</dbReference>
<dbReference type="Pfam" id="PF00481">
    <property type="entry name" value="PP2C"/>
    <property type="match status" value="1"/>
</dbReference>
<comment type="cofactor">
    <cofactor evidence="2">
        <name>Mg(2+)</name>
        <dbReference type="ChEBI" id="CHEBI:18420"/>
    </cofactor>
</comment>
<dbReference type="InterPro" id="IPR036457">
    <property type="entry name" value="PPM-type-like_dom_sf"/>
</dbReference>
<keyword evidence="5 9" id="KW-0378">Hydrolase</keyword>
<sequence>MTFKKRKRPPALSISNDMRTHVSGMQMKLATERELEDASLAEEVTVVEGRTFALSSKRGNRRFSCEDAYQAAPGLDGDPTRGIFSVFDGHGGREAADYAADNLHDNILREVNDVGSHLDPDEFMKQVKAAMIKGFLATDQEFLSFGDLRGGATATTAYLCKGRIWVANVGDCRAVICQGGQAVALTHDHRPDCAVEREAVERRGGEIVRERVQGILGVSRALGDRELKSYITAEPSVFCGTISESSEFLILGTDGLWDHVDNQEAVEFVRLTLSQKKGIHAACRGLVELARANRSRDDISVLVVELCSYQASGLI</sequence>
<comment type="similarity">
    <text evidence="9">Belongs to the PP2C family.</text>
</comment>
<evidence type="ECO:0000256" key="6">
    <source>
        <dbReference type="ARBA" id="ARBA00022842"/>
    </source>
</evidence>
<dbReference type="SMART" id="SM00331">
    <property type="entry name" value="PP2C_SIG"/>
    <property type="match status" value="1"/>
</dbReference>
<evidence type="ECO:0000259" key="10">
    <source>
        <dbReference type="PROSITE" id="PS51746"/>
    </source>
</evidence>
<evidence type="ECO:0000256" key="3">
    <source>
        <dbReference type="ARBA" id="ARBA00013081"/>
    </source>
</evidence>
<comment type="cofactor">
    <cofactor evidence="1">
        <name>Mn(2+)</name>
        <dbReference type="ChEBI" id="CHEBI:29035"/>
    </cofactor>
</comment>
<dbReference type="CDD" id="cd00143">
    <property type="entry name" value="PP2Cc"/>
    <property type="match status" value="1"/>
</dbReference>
<dbReference type="PROSITE" id="PS01032">
    <property type="entry name" value="PPM_1"/>
    <property type="match status" value="1"/>
</dbReference>
<dbReference type="Gene3D" id="3.60.40.10">
    <property type="entry name" value="PPM-type phosphatase domain"/>
    <property type="match status" value="1"/>
</dbReference>
<dbReference type="InterPro" id="IPR000222">
    <property type="entry name" value="PP2C_BS"/>
</dbReference>
<proteinExistence type="inferred from homology"/>
<dbReference type="OMA" id="SIEPDCE"/>
<reference evidence="11 12" key="1">
    <citation type="journal article" date="2009" name="Science">
        <title>Green evolution and dynamic adaptations revealed by genomes of the marine picoeukaryotes Micromonas.</title>
        <authorList>
            <person name="Worden A.Z."/>
            <person name="Lee J.H."/>
            <person name="Mock T."/>
            <person name="Rouze P."/>
            <person name="Simmons M.P."/>
            <person name="Aerts A.L."/>
            <person name="Allen A.E."/>
            <person name="Cuvelier M.L."/>
            <person name="Derelle E."/>
            <person name="Everett M.V."/>
            <person name="Foulon E."/>
            <person name="Grimwood J."/>
            <person name="Gundlach H."/>
            <person name="Henrissat B."/>
            <person name="Napoli C."/>
            <person name="McDonald S.M."/>
            <person name="Parker M.S."/>
            <person name="Rombauts S."/>
            <person name="Salamov A."/>
            <person name="Von Dassow P."/>
            <person name="Badger J.H."/>
            <person name="Coutinho P.M."/>
            <person name="Demir E."/>
            <person name="Dubchak I."/>
            <person name="Gentemann C."/>
            <person name="Eikrem W."/>
            <person name="Gready J.E."/>
            <person name="John U."/>
            <person name="Lanier W."/>
            <person name="Lindquist E.A."/>
            <person name="Lucas S."/>
            <person name="Mayer K.F."/>
            <person name="Moreau H."/>
            <person name="Not F."/>
            <person name="Otillar R."/>
            <person name="Panaud O."/>
            <person name="Pangilinan J."/>
            <person name="Paulsen I."/>
            <person name="Piegu B."/>
            <person name="Poliakov A."/>
            <person name="Robbens S."/>
            <person name="Schmutz J."/>
            <person name="Toulza E."/>
            <person name="Wyss T."/>
            <person name="Zelensky A."/>
            <person name="Zhou K."/>
            <person name="Armbrust E.V."/>
            <person name="Bhattacharya D."/>
            <person name="Goodenough U.W."/>
            <person name="Van de Peer Y."/>
            <person name="Grigoriev I.V."/>
        </authorList>
    </citation>
    <scope>NUCLEOTIDE SEQUENCE [LARGE SCALE GENOMIC DNA]</scope>
    <source>
        <strain evidence="12">RCC299 / NOUM17</strain>
    </source>
</reference>
<evidence type="ECO:0000313" key="12">
    <source>
        <dbReference type="Proteomes" id="UP000002009"/>
    </source>
</evidence>
<evidence type="ECO:0000256" key="4">
    <source>
        <dbReference type="ARBA" id="ARBA00022723"/>
    </source>
</evidence>
<dbReference type="GO" id="GO:0004722">
    <property type="term" value="F:protein serine/threonine phosphatase activity"/>
    <property type="evidence" value="ECO:0007669"/>
    <property type="project" value="UniProtKB-EC"/>
</dbReference>
<name>C1EAK3_MICCC</name>
<dbReference type="STRING" id="296587.C1EAK3"/>